<dbReference type="Proteomes" id="UP000177078">
    <property type="component" value="Unassembled WGS sequence"/>
</dbReference>
<accession>A0A1G2RD66</accession>
<organism evidence="1 2">
    <name type="scientific">Candidatus Wildermuthbacteria bacterium RIFCSPHIGHO2_12_FULL_40_12</name>
    <dbReference type="NCBI Taxonomy" id="1802457"/>
    <lineage>
        <taxon>Bacteria</taxon>
        <taxon>Candidatus Wildermuthiibacteriota</taxon>
    </lineage>
</organism>
<dbReference type="AlphaFoldDB" id="A0A1G2RD66"/>
<dbReference type="EMBL" id="MHUC01000032">
    <property type="protein sequence ID" value="OHA70319.1"/>
    <property type="molecule type" value="Genomic_DNA"/>
</dbReference>
<sequence>MLDFNNETGEYNLVCPVGGGYYPRFHVYLKQEVKTGDFYFNLHLDHKKPSYEGVHAHSGEYDGALVEEEAGRIKTILSM</sequence>
<name>A0A1G2RD66_9BACT</name>
<gene>
    <name evidence="1" type="ORF">A3F15_02680</name>
</gene>
<comment type="caution">
    <text evidence="1">The sequence shown here is derived from an EMBL/GenBank/DDBJ whole genome shotgun (WGS) entry which is preliminary data.</text>
</comment>
<reference evidence="1 2" key="1">
    <citation type="journal article" date="2016" name="Nat. Commun.">
        <title>Thousands of microbial genomes shed light on interconnected biogeochemical processes in an aquifer system.</title>
        <authorList>
            <person name="Anantharaman K."/>
            <person name="Brown C.T."/>
            <person name="Hug L.A."/>
            <person name="Sharon I."/>
            <person name="Castelle C.J."/>
            <person name="Probst A.J."/>
            <person name="Thomas B.C."/>
            <person name="Singh A."/>
            <person name="Wilkins M.J."/>
            <person name="Karaoz U."/>
            <person name="Brodie E.L."/>
            <person name="Williams K.H."/>
            <person name="Hubbard S.S."/>
            <person name="Banfield J.F."/>
        </authorList>
    </citation>
    <scope>NUCLEOTIDE SEQUENCE [LARGE SCALE GENOMIC DNA]</scope>
</reference>
<protein>
    <submittedName>
        <fullName evidence="1">Uncharacterized protein</fullName>
    </submittedName>
</protein>
<evidence type="ECO:0000313" key="2">
    <source>
        <dbReference type="Proteomes" id="UP000177078"/>
    </source>
</evidence>
<evidence type="ECO:0000313" key="1">
    <source>
        <dbReference type="EMBL" id="OHA70319.1"/>
    </source>
</evidence>
<proteinExistence type="predicted"/>